<geneLocation type="plasmid" evidence="2">
    <name>pat</name>
</geneLocation>
<evidence type="ECO:0000313" key="2">
    <source>
        <dbReference type="Proteomes" id="UP000222296"/>
    </source>
</evidence>
<name>A0AAP9EAF2_AGRTU</name>
<dbReference type="RefSeq" id="WP_099086667.1">
    <property type="nucleotide sequence ID" value="NZ_CP042276.1"/>
</dbReference>
<keyword evidence="1" id="KW-0614">Plasmid</keyword>
<sequence>MHDDQKETMAAADPLDFLQCPETLHPDLQRHFRDGPVGKMLHHPFIINVMTLPGHHKADNMMYLHRKEEAERSWHQKNWSRYIALHERPYRAEALQRVLFEGGLPFDQPATWRLIKAVWIDSENVDEHEQFWSATWNKAKSELTLDIEEKVAFDELPDMVPVWHGLEREDSSTLGLSWTTDKGVAAWFAQRFARLNRRPAYIAAGLVHKEHVKAFLLSRGEHEIIAFPDKVDQVAVMPCASKGVHPSGS</sequence>
<dbReference type="EMBL" id="CP042276">
    <property type="protein sequence ID" value="QDY97776.1"/>
    <property type="molecule type" value="Genomic_DNA"/>
</dbReference>
<evidence type="ECO:0000313" key="1">
    <source>
        <dbReference type="EMBL" id="QDY97776.1"/>
    </source>
</evidence>
<protein>
    <submittedName>
        <fullName evidence="1">Uncharacterized protein</fullName>
    </submittedName>
</protein>
<reference evidence="1 2" key="1">
    <citation type="journal article" date="2017" name="Genome Announc.">
        <title>Draft Genome Sequence of Agrobacterium tumefaciens Biovar 1 Strain 186, Isolated from Walnut.</title>
        <authorList>
            <person name="Poret-Peterson A.T."/>
            <person name="Bhatnagar S."/>
            <person name="McClean A.E."/>
            <person name="Kluepfel D.A."/>
        </authorList>
    </citation>
    <scope>NUCLEOTIDE SEQUENCE [LARGE SCALE GENOMIC DNA]</scope>
    <source>
        <strain evidence="1 2">186</strain>
    </source>
</reference>
<dbReference type="Proteomes" id="UP000222296">
    <property type="component" value="Plasmid pAt"/>
</dbReference>
<accession>A0AAP9EAF2</accession>
<dbReference type="AlphaFoldDB" id="A0AAP9EAF2"/>
<gene>
    <name evidence="1" type="ORF">CG010_026990</name>
</gene>
<proteinExistence type="predicted"/>
<organism evidence="1 2">
    <name type="scientific">Agrobacterium tumefaciens</name>
    <dbReference type="NCBI Taxonomy" id="358"/>
    <lineage>
        <taxon>Bacteria</taxon>
        <taxon>Pseudomonadati</taxon>
        <taxon>Pseudomonadota</taxon>
        <taxon>Alphaproteobacteria</taxon>
        <taxon>Hyphomicrobiales</taxon>
        <taxon>Rhizobiaceae</taxon>
        <taxon>Rhizobium/Agrobacterium group</taxon>
        <taxon>Agrobacterium</taxon>
        <taxon>Agrobacterium tumefaciens complex</taxon>
    </lineage>
</organism>